<protein>
    <recommendedName>
        <fullName evidence="3">GH18 domain-containing protein</fullName>
    </recommendedName>
</protein>
<dbReference type="AlphaFoldDB" id="A0AAQ4FHA2"/>
<proteinExistence type="predicted"/>
<dbReference type="InterPro" id="IPR017853">
    <property type="entry name" value="GH"/>
</dbReference>
<name>A0AAQ4FHA2_AMBAM</name>
<accession>A0AAQ4FHA2</accession>
<sequence length="92" mass="10316">MDALKTSHPQLRLVLSVRHVGSGPLNLTVGTDAASRRALLADSVAHWLGEYNFEGVELDWDRLPVDLNPVYVDLVRVRFASGPNKHQHRHEP</sequence>
<dbReference type="SUPFAM" id="SSF51445">
    <property type="entry name" value="(Trans)glycosidases"/>
    <property type="match status" value="1"/>
</dbReference>
<evidence type="ECO:0008006" key="3">
    <source>
        <dbReference type="Google" id="ProtNLM"/>
    </source>
</evidence>
<keyword evidence="2" id="KW-1185">Reference proteome</keyword>
<dbReference type="Gene3D" id="3.20.20.80">
    <property type="entry name" value="Glycosidases"/>
    <property type="match status" value="1"/>
</dbReference>
<comment type="caution">
    <text evidence="1">The sequence shown here is derived from an EMBL/GenBank/DDBJ whole genome shotgun (WGS) entry which is preliminary data.</text>
</comment>
<evidence type="ECO:0000313" key="2">
    <source>
        <dbReference type="Proteomes" id="UP001321473"/>
    </source>
</evidence>
<dbReference type="EMBL" id="JARKHS020003189">
    <property type="protein sequence ID" value="KAK8785958.1"/>
    <property type="molecule type" value="Genomic_DNA"/>
</dbReference>
<reference evidence="1 2" key="1">
    <citation type="journal article" date="2023" name="Arcadia Sci">
        <title>De novo assembly of a long-read Amblyomma americanum tick genome.</title>
        <authorList>
            <person name="Chou S."/>
            <person name="Poskanzer K.E."/>
            <person name="Rollins M."/>
            <person name="Thuy-Boun P.S."/>
        </authorList>
    </citation>
    <scope>NUCLEOTIDE SEQUENCE [LARGE SCALE GENOMIC DNA]</scope>
    <source>
        <strain evidence="1">F_SG_1</strain>
        <tissue evidence="1">Salivary glands</tissue>
    </source>
</reference>
<evidence type="ECO:0000313" key="1">
    <source>
        <dbReference type="EMBL" id="KAK8785958.1"/>
    </source>
</evidence>
<gene>
    <name evidence="1" type="ORF">V5799_007677</name>
</gene>
<dbReference type="Proteomes" id="UP001321473">
    <property type="component" value="Unassembled WGS sequence"/>
</dbReference>
<organism evidence="1 2">
    <name type="scientific">Amblyomma americanum</name>
    <name type="common">Lone star tick</name>
    <dbReference type="NCBI Taxonomy" id="6943"/>
    <lineage>
        <taxon>Eukaryota</taxon>
        <taxon>Metazoa</taxon>
        <taxon>Ecdysozoa</taxon>
        <taxon>Arthropoda</taxon>
        <taxon>Chelicerata</taxon>
        <taxon>Arachnida</taxon>
        <taxon>Acari</taxon>
        <taxon>Parasitiformes</taxon>
        <taxon>Ixodida</taxon>
        <taxon>Ixodoidea</taxon>
        <taxon>Ixodidae</taxon>
        <taxon>Amblyomminae</taxon>
        <taxon>Amblyomma</taxon>
    </lineage>
</organism>